<sequence length="426" mass="48101">MKNLSRIVFSRNKLSLKALLRDPKVSNNRLTDRFSGLEWNRSIRLESKDTLKKTSGWPLYIIAGILLFSALIFLIGKFNRTGLEEKIATGKPIYFLFHAVGDSEEYEFGLLAVLFPSNNRCALYFIHPITSFDDPDDSLDLLKSGAKSSVKSAIADLIDTKLHYTISLSASNWIRIVDLLGGLDVYTDNKTVRNSSQYNRESGVYTMSGADVYDYTSRMDKKETLDYLERVSRQESVVLTLYEILSQRKEFLTTPLLVFAHGLIESDLSKEDFVSLVKFINSRRIQFGISELPGEPANDPKTKRLYLKTDIARARVAFRKFLKDMNSDVFVDAEFARTEVLNGTEVSGLAKDVRGILSDKRVKVLAADNAWKKGFPKTVVIDRSGNTAIMDRISNVLEKAEVHHVLRKDLGLDATVVVGSDYEPRK</sequence>
<keyword evidence="2" id="KW-1133">Transmembrane helix</keyword>
<protein>
    <submittedName>
        <fullName evidence="5">LytR family transcriptional regulator</fullName>
    </submittedName>
</protein>
<evidence type="ECO:0000313" key="5">
    <source>
        <dbReference type="EMBL" id="EKT85680.2"/>
    </source>
</evidence>
<dbReference type="InterPro" id="IPR004474">
    <property type="entry name" value="LytR_CpsA_psr"/>
</dbReference>
<evidence type="ECO:0000259" key="3">
    <source>
        <dbReference type="Pfam" id="PF03816"/>
    </source>
</evidence>
<dbReference type="STRING" id="758847.LSS_16141"/>
<keyword evidence="2" id="KW-0812">Transmembrane</keyword>
<feature type="domain" description="LytR/CpsA/Psr regulator C-terminal" evidence="4">
    <location>
        <begin position="338"/>
        <end position="422"/>
    </location>
</feature>
<dbReference type="InterPro" id="IPR050922">
    <property type="entry name" value="LytR/CpsA/Psr_CW_biosynth"/>
</dbReference>
<dbReference type="EMBL" id="CP006694">
    <property type="protein sequence ID" value="EKT85680.2"/>
    <property type="molecule type" value="Genomic_DNA"/>
</dbReference>
<evidence type="ECO:0000313" key="6">
    <source>
        <dbReference type="Proteomes" id="UP000035800"/>
    </source>
</evidence>
<dbReference type="Gene3D" id="3.30.70.2390">
    <property type="match status" value="1"/>
</dbReference>
<keyword evidence="2" id="KW-0472">Membrane</keyword>
<dbReference type="PANTHER" id="PTHR33392:SF6">
    <property type="entry name" value="POLYISOPRENYL-TEICHOIC ACID--PEPTIDOGLYCAN TEICHOIC ACID TRANSFERASE TAGU"/>
    <property type="match status" value="1"/>
</dbReference>
<name>K8Y7D5_9LEPT</name>
<dbReference type="Pfam" id="PF03816">
    <property type="entry name" value="LytR_cpsA_psr"/>
    <property type="match status" value="1"/>
</dbReference>
<gene>
    <name evidence="5" type="ORF">LSS_16141</name>
</gene>
<dbReference type="KEGG" id="lst:LSS_16141"/>
<reference evidence="5 6" key="1">
    <citation type="journal article" date="2012" name="Gene">
        <title>Sequence of Leptospira santarosai serovar Shermani genome and prediction of virulence-associated genes.</title>
        <authorList>
            <person name="Chou L.F."/>
            <person name="Chen Y.T."/>
            <person name="Lu C.W."/>
            <person name="Ko Y.C."/>
            <person name="Tang C.Y."/>
            <person name="Pan M.J."/>
            <person name="Tian Y.C."/>
            <person name="Chiu C.H."/>
            <person name="Hung C.C."/>
            <person name="Yang C.W."/>
        </authorList>
    </citation>
    <scope>NUCLEOTIDE SEQUENCE [LARGE SCALE GENOMIC DNA]</scope>
    <source>
        <strain evidence="5">LT 821</strain>
    </source>
</reference>
<dbReference type="Gene3D" id="3.40.630.190">
    <property type="entry name" value="LCP protein"/>
    <property type="match status" value="1"/>
</dbReference>
<feature type="domain" description="Cell envelope-related transcriptional attenuator" evidence="3">
    <location>
        <begin position="144"/>
        <end position="243"/>
    </location>
</feature>
<dbReference type="PANTHER" id="PTHR33392">
    <property type="entry name" value="POLYISOPRENYL-TEICHOIC ACID--PEPTIDOGLYCAN TEICHOIC ACID TRANSFERASE TAGU"/>
    <property type="match status" value="1"/>
</dbReference>
<dbReference type="Proteomes" id="UP000035800">
    <property type="component" value="Chromosome I"/>
</dbReference>
<dbReference type="InterPro" id="IPR027381">
    <property type="entry name" value="LytR/CpsA/Psr_C"/>
</dbReference>
<dbReference type="Pfam" id="PF13399">
    <property type="entry name" value="LytR_C"/>
    <property type="match status" value="1"/>
</dbReference>
<evidence type="ECO:0000259" key="4">
    <source>
        <dbReference type="Pfam" id="PF13399"/>
    </source>
</evidence>
<proteinExistence type="inferred from homology"/>
<dbReference type="AlphaFoldDB" id="K8Y7D5"/>
<evidence type="ECO:0000256" key="1">
    <source>
        <dbReference type="ARBA" id="ARBA00006068"/>
    </source>
</evidence>
<evidence type="ECO:0000256" key="2">
    <source>
        <dbReference type="SAM" id="Phobius"/>
    </source>
</evidence>
<accession>K8Y7D5</accession>
<comment type="similarity">
    <text evidence="1">Belongs to the LytR/CpsA/Psr (LCP) family.</text>
</comment>
<organism evidence="5 6">
    <name type="scientific">Leptospira santarosai serovar Shermani str. LT 821</name>
    <dbReference type="NCBI Taxonomy" id="758847"/>
    <lineage>
        <taxon>Bacteria</taxon>
        <taxon>Pseudomonadati</taxon>
        <taxon>Spirochaetota</taxon>
        <taxon>Spirochaetia</taxon>
        <taxon>Leptospirales</taxon>
        <taxon>Leptospiraceae</taxon>
        <taxon>Leptospira</taxon>
    </lineage>
</organism>
<reference evidence="5 6" key="2">
    <citation type="journal article" date="2014" name="Emerg. Microbes Infect.">
        <title>Potential impact on kidney infection: a whole-genome analysis of Leptospira santarosai serovar Shermani.</title>
        <authorList>
            <person name="Chou L.F."/>
            <person name="Chen T.W."/>
            <person name="Ko Y.C."/>
            <person name="Pan M.J."/>
            <person name="Tian Y.C."/>
            <person name="Chiu C.H."/>
            <person name="Tang P."/>
            <person name="Hung C.C."/>
            <person name="Yang C.W."/>
        </authorList>
    </citation>
    <scope>NUCLEOTIDE SEQUENCE</scope>
    <source>
        <strain evidence="5 6">LT 821</strain>
    </source>
</reference>
<feature type="transmembrane region" description="Helical" evidence="2">
    <location>
        <begin position="57"/>
        <end position="76"/>
    </location>
</feature>